<organism evidence="1 2">
    <name type="scientific">Castanea mollissima</name>
    <name type="common">Chinese chestnut</name>
    <dbReference type="NCBI Taxonomy" id="60419"/>
    <lineage>
        <taxon>Eukaryota</taxon>
        <taxon>Viridiplantae</taxon>
        <taxon>Streptophyta</taxon>
        <taxon>Embryophyta</taxon>
        <taxon>Tracheophyta</taxon>
        <taxon>Spermatophyta</taxon>
        <taxon>Magnoliopsida</taxon>
        <taxon>eudicotyledons</taxon>
        <taxon>Gunneridae</taxon>
        <taxon>Pentapetalae</taxon>
        <taxon>rosids</taxon>
        <taxon>fabids</taxon>
        <taxon>Fagales</taxon>
        <taxon>Fagaceae</taxon>
        <taxon>Castanea</taxon>
    </lineage>
</organism>
<protein>
    <submittedName>
        <fullName evidence="1">Uncharacterized protein</fullName>
    </submittedName>
</protein>
<evidence type="ECO:0000313" key="2">
    <source>
        <dbReference type="Proteomes" id="UP000737018"/>
    </source>
</evidence>
<dbReference type="Proteomes" id="UP000737018">
    <property type="component" value="Unassembled WGS sequence"/>
</dbReference>
<evidence type="ECO:0000313" key="1">
    <source>
        <dbReference type="EMBL" id="KAF3945031.1"/>
    </source>
</evidence>
<accession>A0A8J4QES0</accession>
<dbReference type="EMBL" id="JRKL02012506">
    <property type="protein sequence ID" value="KAF3945031.1"/>
    <property type="molecule type" value="Genomic_DNA"/>
</dbReference>
<comment type="caution">
    <text evidence="1">The sequence shown here is derived from an EMBL/GenBank/DDBJ whole genome shotgun (WGS) entry which is preliminary data.</text>
</comment>
<name>A0A8J4QES0_9ROSI</name>
<reference evidence="1" key="1">
    <citation type="submission" date="2020-03" db="EMBL/GenBank/DDBJ databases">
        <title>Castanea mollissima Vanexum genome sequencing.</title>
        <authorList>
            <person name="Staton M."/>
        </authorList>
    </citation>
    <scope>NUCLEOTIDE SEQUENCE</scope>
    <source>
        <tissue evidence="1">Leaf</tissue>
    </source>
</reference>
<sequence length="85" mass="9739">MMDLMEVDMLVLKIVHEPYCKKNLIFAFQKVARELHLSSLLFEDWLVDYLNLKWMRYIPGCSLSNSNSGLGHYMSGGVIQEAGIS</sequence>
<proteinExistence type="predicted"/>
<keyword evidence="2" id="KW-1185">Reference proteome</keyword>
<gene>
    <name evidence="1" type="ORF">CMV_028559</name>
</gene>
<dbReference type="AlphaFoldDB" id="A0A8J4QES0"/>